<protein>
    <recommendedName>
        <fullName evidence="5">Histidine kinase</fullName>
    </recommendedName>
</protein>
<dbReference type="EMBL" id="CP093326">
    <property type="protein sequence ID" value="UNK46548.1"/>
    <property type="molecule type" value="Genomic_DNA"/>
</dbReference>
<feature type="region of interest" description="Disordered" evidence="1">
    <location>
        <begin position="180"/>
        <end position="211"/>
    </location>
</feature>
<evidence type="ECO:0008006" key="5">
    <source>
        <dbReference type="Google" id="ProtNLM"/>
    </source>
</evidence>
<keyword evidence="2" id="KW-0472">Membrane</keyword>
<name>A0ABY3WBK8_9MICC</name>
<evidence type="ECO:0000256" key="2">
    <source>
        <dbReference type="SAM" id="Phobius"/>
    </source>
</evidence>
<proteinExistence type="predicted"/>
<reference evidence="3 4" key="1">
    <citation type="submission" date="2022-03" db="EMBL/GenBank/DDBJ databases">
        <title>Isotopic signatures of nitrous oxide derived from detoxification processes.</title>
        <authorList>
            <person name="Behrendt U."/>
            <person name="Buchen C."/>
            <person name="Well R."/>
            <person name="Ulrich A."/>
            <person name="Rohe L."/>
            <person name="Kolb S."/>
            <person name="Schloter M."/>
            <person name="Horn M.A."/>
            <person name="Augustin J."/>
        </authorList>
    </citation>
    <scope>NUCLEOTIDE SEQUENCE [LARGE SCALE GENOMIC DNA]</scope>
    <source>
        <strain evidence="3 4">S4-C24</strain>
    </source>
</reference>
<feature type="transmembrane region" description="Helical" evidence="2">
    <location>
        <begin position="6"/>
        <end position="28"/>
    </location>
</feature>
<keyword evidence="2" id="KW-0812">Transmembrane</keyword>
<feature type="transmembrane region" description="Helical" evidence="2">
    <location>
        <begin position="40"/>
        <end position="62"/>
    </location>
</feature>
<sequence length="211" mass="22606">MFLAQFAQLAVATVVLAAVVFLTSYAVERGLRRSPDADTAFWYCFSGLCCALTVVLAAAALFPAAVPLWLLLAAGCAAPAVWRITRRAAAAVRYQDTRDWHEAAARHDAARTRWLVYELDPALAIDYPDMSDVSRPETAAMLRAMKRADALRSLGPADDGGAGCFATAVAEAAARLTEAERAAGRLPETGPQSRLPEAGRAFLPVRRTSGR</sequence>
<evidence type="ECO:0000313" key="4">
    <source>
        <dbReference type="Proteomes" id="UP000829069"/>
    </source>
</evidence>
<dbReference type="RefSeq" id="WP_241914537.1">
    <property type="nucleotide sequence ID" value="NZ_CP093326.1"/>
</dbReference>
<keyword evidence="4" id="KW-1185">Reference proteome</keyword>
<feature type="transmembrane region" description="Helical" evidence="2">
    <location>
        <begin position="68"/>
        <end position="85"/>
    </location>
</feature>
<organism evidence="3 4">
    <name type="scientific">Arthrobacter sulfonylureivorans</name>
    <dbReference type="NCBI Taxonomy" id="2486855"/>
    <lineage>
        <taxon>Bacteria</taxon>
        <taxon>Bacillati</taxon>
        <taxon>Actinomycetota</taxon>
        <taxon>Actinomycetes</taxon>
        <taxon>Micrococcales</taxon>
        <taxon>Micrococcaceae</taxon>
        <taxon>Arthrobacter</taxon>
    </lineage>
</organism>
<accession>A0ABY3WBK8</accession>
<keyword evidence="2" id="KW-1133">Transmembrane helix</keyword>
<gene>
    <name evidence="3" type="ORF">MNQ99_04065</name>
</gene>
<dbReference type="Proteomes" id="UP000829069">
    <property type="component" value="Chromosome"/>
</dbReference>
<evidence type="ECO:0000256" key="1">
    <source>
        <dbReference type="SAM" id="MobiDB-lite"/>
    </source>
</evidence>
<evidence type="ECO:0000313" key="3">
    <source>
        <dbReference type="EMBL" id="UNK46548.1"/>
    </source>
</evidence>